<gene>
    <name evidence="1" type="ORF">A2154_02715</name>
</gene>
<protein>
    <submittedName>
        <fullName evidence="1">Uncharacterized protein</fullName>
    </submittedName>
</protein>
<reference evidence="1 2" key="1">
    <citation type="journal article" date="2016" name="Nat. Commun.">
        <title>Thousands of microbial genomes shed light on interconnected biogeochemical processes in an aquifer system.</title>
        <authorList>
            <person name="Anantharaman K."/>
            <person name="Brown C.T."/>
            <person name="Hug L.A."/>
            <person name="Sharon I."/>
            <person name="Castelle C.J."/>
            <person name="Probst A.J."/>
            <person name="Thomas B.C."/>
            <person name="Singh A."/>
            <person name="Wilkins M.J."/>
            <person name="Karaoz U."/>
            <person name="Brodie E.L."/>
            <person name="Williams K.H."/>
            <person name="Hubbard S.S."/>
            <person name="Banfield J.F."/>
        </authorList>
    </citation>
    <scope>NUCLEOTIDE SEQUENCE [LARGE SCALE GENOMIC DNA]</scope>
</reference>
<proteinExistence type="predicted"/>
<dbReference type="AlphaFoldDB" id="A0A1F5Z958"/>
<evidence type="ECO:0000313" key="1">
    <source>
        <dbReference type="EMBL" id="OGG08941.1"/>
    </source>
</evidence>
<comment type="caution">
    <text evidence="1">The sequence shown here is derived from an EMBL/GenBank/DDBJ whole genome shotgun (WGS) entry which is preliminary data.</text>
</comment>
<organism evidence="1 2">
    <name type="scientific">Candidatus Gottesmanbacteria bacterium RBG_16_43_7</name>
    <dbReference type="NCBI Taxonomy" id="1798373"/>
    <lineage>
        <taxon>Bacteria</taxon>
        <taxon>Candidatus Gottesmaniibacteriota</taxon>
    </lineage>
</organism>
<name>A0A1F5Z958_9BACT</name>
<dbReference type="EMBL" id="MFJC01000037">
    <property type="protein sequence ID" value="OGG08941.1"/>
    <property type="molecule type" value="Genomic_DNA"/>
</dbReference>
<sequence length="85" mass="9386">MSGALDEEYKNAVCHHLCVSLGGAIKRREIPDRELCEVCNFILVAFKSMQTPADLIDFLGKLAARWSPFSAVFLAEKAKLDTMPG</sequence>
<dbReference type="Proteomes" id="UP000176854">
    <property type="component" value="Unassembled WGS sequence"/>
</dbReference>
<evidence type="ECO:0000313" key="2">
    <source>
        <dbReference type="Proteomes" id="UP000176854"/>
    </source>
</evidence>
<dbReference type="STRING" id="1798373.A2154_02715"/>
<accession>A0A1F5Z958</accession>